<organism evidence="2 3">
    <name type="scientific">Gordonibacter pamelaeae 7-10-1-b</name>
    <dbReference type="NCBI Taxonomy" id="657308"/>
    <lineage>
        <taxon>Bacteria</taxon>
        <taxon>Bacillati</taxon>
        <taxon>Actinomycetota</taxon>
        <taxon>Coriobacteriia</taxon>
        <taxon>Eggerthellales</taxon>
        <taxon>Eggerthellaceae</taxon>
        <taxon>Gordonibacter</taxon>
    </lineage>
</organism>
<protein>
    <submittedName>
        <fullName evidence="2">Uncharacterized protein</fullName>
    </submittedName>
</protein>
<dbReference type="KEGG" id="gpa:GPA_34180"/>
<accession>D6EBP8</accession>
<gene>
    <name evidence="2" type="ORF">GPA_34180</name>
</gene>
<sequence>MANAAMAPSTKQRCGPPAAPAAAAEGTKADVPSMRNAHP</sequence>
<reference evidence="2 3" key="1">
    <citation type="submission" date="2010-03" db="EMBL/GenBank/DDBJ databases">
        <title>The genome sequence of Gordonibacter pamelaeae 7-10-1-bT.</title>
        <authorList>
            <consortium name="metaHIT consortium -- http://www.metahit.eu/"/>
            <person name="Pajon A."/>
            <person name="Turner K."/>
            <person name="Parkhill J."/>
            <person name="Timmis K."/>
            <person name="Oxley A."/>
            <person name="Wurdemann D."/>
        </authorList>
    </citation>
    <scope>NUCLEOTIDE SEQUENCE [LARGE SCALE GENOMIC DNA]</scope>
    <source>
        <strain evidence="3">7-10-1-b</strain>
    </source>
</reference>
<dbReference type="AlphaFoldDB" id="D6EBP8"/>
<dbReference type="HOGENOM" id="CLU_3310473_0_0_11"/>
<name>D6EBP8_9ACTN</name>
<feature type="region of interest" description="Disordered" evidence="1">
    <location>
        <begin position="1"/>
        <end position="39"/>
    </location>
</feature>
<keyword evidence="3" id="KW-1185">Reference proteome</keyword>
<reference evidence="2 3" key="2">
    <citation type="submission" date="2010-03" db="EMBL/GenBank/DDBJ databases">
        <authorList>
            <person name="Pajon A."/>
        </authorList>
    </citation>
    <scope>NUCLEOTIDE SEQUENCE [LARGE SCALE GENOMIC DNA]</scope>
    <source>
        <strain evidence="3">7-10-1-b</strain>
    </source>
</reference>
<evidence type="ECO:0000313" key="3">
    <source>
        <dbReference type="Proteomes" id="UP000008805"/>
    </source>
</evidence>
<evidence type="ECO:0000256" key="1">
    <source>
        <dbReference type="SAM" id="MobiDB-lite"/>
    </source>
</evidence>
<dbReference type="Proteomes" id="UP000008805">
    <property type="component" value="Chromosome"/>
</dbReference>
<dbReference type="EMBL" id="FP929047">
    <property type="protein sequence ID" value="CBL05145.1"/>
    <property type="molecule type" value="Genomic_DNA"/>
</dbReference>
<proteinExistence type="predicted"/>
<evidence type="ECO:0000313" key="2">
    <source>
        <dbReference type="EMBL" id="CBL05145.1"/>
    </source>
</evidence>